<evidence type="ECO:0000313" key="7">
    <source>
        <dbReference type="Proteomes" id="UP000242263"/>
    </source>
</evidence>
<dbReference type="InterPro" id="IPR003593">
    <property type="entry name" value="AAA+_ATPase"/>
</dbReference>
<dbReference type="InterPro" id="IPR013563">
    <property type="entry name" value="Oligopep_ABC_C"/>
</dbReference>
<dbReference type="RefSeq" id="WP_022856307.1">
    <property type="nucleotide sequence ID" value="NZ_JAHACM010000002.1"/>
</dbReference>
<dbReference type="CDD" id="cd03257">
    <property type="entry name" value="ABC_NikE_OppD_transporters"/>
    <property type="match status" value="2"/>
</dbReference>
<dbReference type="PANTHER" id="PTHR43776:SF8">
    <property type="entry name" value="ABC TRANSPORTER, ATP-BINDING PROTEIN"/>
    <property type="match status" value="1"/>
</dbReference>
<evidence type="ECO:0000313" key="6">
    <source>
        <dbReference type="EMBL" id="PKZ15896.1"/>
    </source>
</evidence>
<dbReference type="GO" id="GO:0016887">
    <property type="term" value="F:ATP hydrolysis activity"/>
    <property type="evidence" value="ECO:0007669"/>
    <property type="project" value="InterPro"/>
</dbReference>
<dbReference type="PROSITE" id="PS00211">
    <property type="entry name" value="ABC_TRANSPORTER_1"/>
    <property type="match status" value="2"/>
</dbReference>
<dbReference type="AlphaFoldDB" id="A0A2I1M6X9"/>
<comment type="similarity">
    <text evidence="1">Belongs to the ABC transporter superfamily.</text>
</comment>
<dbReference type="FunFam" id="3.40.50.300:FF:000016">
    <property type="entry name" value="Oligopeptide ABC transporter ATP-binding component"/>
    <property type="match status" value="1"/>
</dbReference>
<organism evidence="6 7">
    <name type="scientific">Alloscardovia omnicolens</name>
    <dbReference type="NCBI Taxonomy" id="419015"/>
    <lineage>
        <taxon>Bacteria</taxon>
        <taxon>Bacillati</taxon>
        <taxon>Actinomycetota</taxon>
        <taxon>Actinomycetes</taxon>
        <taxon>Bifidobacteriales</taxon>
        <taxon>Bifidobacteriaceae</taxon>
        <taxon>Alloscardovia</taxon>
    </lineage>
</organism>
<dbReference type="GeneID" id="35869122"/>
<accession>A0A2I1M6X9</accession>
<evidence type="ECO:0000259" key="5">
    <source>
        <dbReference type="PROSITE" id="PS50893"/>
    </source>
</evidence>
<comment type="caution">
    <text evidence="6">The sequence shown here is derived from an EMBL/GenBank/DDBJ whole genome shotgun (WGS) entry which is preliminary data.</text>
</comment>
<dbReference type="GO" id="GO:0055085">
    <property type="term" value="P:transmembrane transport"/>
    <property type="evidence" value="ECO:0007669"/>
    <property type="project" value="UniProtKB-ARBA"/>
</dbReference>
<dbReference type="InterPro" id="IPR050319">
    <property type="entry name" value="ABC_transp_ATP-bind"/>
</dbReference>
<dbReference type="InterPro" id="IPR027417">
    <property type="entry name" value="P-loop_NTPase"/>
</dbReference>
<dbReference type="Gene3D" id="3.40.50.300">
    <property type="entry name" value="P-loop containing nucleotide triphosphate hydrolases"/>
    <property type="match status" value="2"/>
</dbReference>
<evidence type="ECO:0000256" key="1">
    <source>
        <dbReference type="ARBA" id="ARBA00005417"/>
    </source>
</evidence>
<proteinExistence type="inferred from homology"/>
<keyword evidence="4 6" id="KW-0067">ATP-binding</keyword>
<dbReference type="Pfam" id="PF00005">
    <property type="entry name" value="ABC_tran"/>
    <property type="match status" value="2"/>
</dbReference>
<reference evidence="6 7" key="1">
    <citation type="submission" date="2017-12" db="EMBL/GenBank/DDBJ databases">
        <title>Phylogenetic diversity of female urinary microbiome.</title>
        <authorList>
            <person name="Thomas-White K."/>
            <person name="Wolfe A.J."/>
        </authorList>
    </citation>
    <scope>NUCLEOTIDE SEQUENCE [LARGE SCALE GENOMIC DNA]</scope>
    <source>
        <strain evidence="6 7">UMB0064</strain>
    </source>
</reference>
<feature type="domain" description="ABC transporter" evidence="5">
    <location>
        <begin position="399"/>
        <end position="644"/>
    </location>
</feature>
<dbReference type="InterPro" id="IPR003439">
    <property type="entry name" value="ABC_transporter-like_ATP-bd"/>
</dbReference>
<dbReference type="Pfam" id="PF08352">
    <property type="entry name" value="oligo_HPY"/>
    <property type="match status" value="2"/>
</dbReference>
<name>A0A2I1M6X9_9BIFI</name>
<dbReference type="NCBIfam" id="NF008453">
    <property type="entry name" value="PRK11308.1"/>
    <property type="match status" value="3"/>
</dbReference>
<feature type="domain" description="ABC transporter" evidence="5">
    <location>
        <begin position="12"/>
        <end position="361"/>
    </location>
</feature>
<dbReference type="PANTHER" id="PTHR43776">
    <property type="entry name" value="TRANSPORT ATP-BINDING PROTEIN"/>
    <property type="match status" value="1"/>
</dbReference>
<keyword evidence="3" id="KW-0547">Nucleotide-binding</keyword>
<evidence type="ECO:0000256" key="2">
    <source>
        <dbReference type="ARBA" id="ARBA00022448"/>
    </source>
</evidence>
<dbReference type="EMBL" id="PKGU01000001">
    <property type="protein sequence ID" value="PKZ15896.1"/>
    <property type="molecule type" value="Genomic_DNA"/>
</dbReference>
<dbReference type="GO" id="GO:0015833">
    <property type="term" value="P:peptide transport"/>
    <property type="evidence" value="ECO:0007669"/>
    <property type="project" value="InterPro"/>
</dbReference>
<dbReference type="NCBIfam" id="NF007739">
    <property type="entry name" value="PRK10419.1"/>
    <property type="match status" value="3"/>
</dbReference>
<sequence length="658" mass="72148">MTENTNIPSPLLEVTDLNVEFNTSAGPVKAVRNASFNVYPGQWVAIVGESGSGKSTSAMAALGLLAGTGHITSGSIKLEGEEISGFTPKQFEAIRGSKMGLVPQDPMSNLNPVHRIERQIKEALVANNVDIKREKRIVLTDVLELSEREQSARQFVKGDDDELFLGSAQRDDLIAAARAAGGSAVSEETYQQWEQEWIPGSVTRWLVLQDMVTAGISEDKASEIVTKYVIGSTMSDRIAGLLDEAGMPDAAMRARQYPHEYSGGMRQRALIAMGLAARPRLLIADEPTSALDVTVQKKILDHLHDLTDSLGTAVLFITHDLGLAAERAQHIVVMYKGQVVESGPSLEVLQHPQHPYTKRLVSAAPSLASKRMESTVKRAEVHEEQAAAGHPENVNDTVISVKNLVREFKVPGRKEMFKAVDDVSFDVKRGTTLAIVGESGSGKSTVANMVLHLLDPTSGTVTYEGEDIHSFDKKQLLDFRRHVQPVFQNPYGSLDPTYTIFRSIEEPLRIHKIGNPKSREARVRELLDMVEMPQSVMSRYPNELSGGQRQRIAVARAMALNPDVIVADEAVSALDVLVQDQVLHLLNDLQAERGLTYLFITHDLAVVRQIADDVVVMQHGKLVEHASTDEVFNNPQTQYTCDLLDAIPGGKLELGLDE</sequence>
<dbReference type="GO" id="GO:0005524">
    <property type="term" value="F:ATP binding"/>
    <property type="evidence" value="ECO:0007669"/>
    <property type="project" value="UniProtKB-KW"/>
</dbReference>
<dbReference type="SMART" id="SM00382">
    <property type="entry name" value="AAA"/>
    <property type="match status" value="2"/>
</dbReference>
<dbReference type="InterPro" id="IPR017871">
    <property type="entry name" value="ABC_transporter-like_CS"/>
</dbReference>
<protein>
    <submittedName>
        <fullName evidence="6">ABC transporter ATP-binding protein</fullName>
    </submittedName>
</protein>
<evidence type="ECO:0000256" key="3">
    <source>
        <dbReference type="ARBA" id="ARBA00022741"/>
    </source>
</evidence>
<dbReference type="PROSITE" id="PS50893">
    <property type="entry name" value="ABC_TRANSPORTER_2"/>
    <property type="match status" value="2"/>
</dbReference>
<dbReference type="Proteomes" id="UP000242263">
    <property type="component" value="Unassembled WGS sequence"/>
</dbReference>
<keyword evidence="2" id="KW-0813">Transport</keyword>
<evidence type="ECO:0000256" key="4">
    <source>
        <dbReference type="ARBA" id="ARBA00022840"/>
    </source>
</evidence>
<gene>
    <name evidence="6" type="ORF">CYJ32_00115</name>
</gene>
<dbReference type="SUPFAM" id="SSF52540">
    <property type="entry name" value="P-loop containing nucleoside triphosphate hydrolases"/>
    <property type="match status" value="2"/>
</dbReference>